<dbReference type="EMBL" id="BMCH01000001">
    <property type="protein sequence ID" value="GGC21299.1"/>
    <property type="molecule type" value="Genomic_DNA"/>
</dbReference>
<reference evidence="2" key="1">
    <citation type="journal article" date="2019" name="Int. J. Syst. Evol. Microbiol.">
        <title>The Global Catalogue of Microorganisms (GCM) 10K type strain sequencing project: providing services to taxonomists for standard genome sequencing and annotation.</title>
        <authorList>
            <consortium name="The Broad Institute Genomics Platform"/>
            <consortium name="The Broad Institute Genome Sequencing Center for Infectious Disease"/>
            <person name="Wu L."/>
            <person name="Ma J."/>
        </authorList>
    </citation>
    <scope>NUCLEOTIDE SEQUENCE [LARGE SCALE GENOMIC DNA]</scope>
    <source>
        <strain evidence="2">CCM 7132</strain>
    </source>
</reference>
<protein>
    <submittedName>
        <fullName evidence="1">Uncharacterized protein</fullName>
    </submittedName>
</protein>
<dbReference type="Proteomes" id="UP000637769">
    <property type="component" value="Unassembled WGS sequence"/>
</dbReference>
<gene>
    <name evidence="1" type="ORF">GCM10007207_03160</name>
</gene>
<keyword evidence="2" id="KW-1185">Reference proteome</keyword>
<accession>A0ABQ1L9A0</accession>
<evidence type="ECO:0000313" key="2">
    <source>
        <dbReference type="Proteomes" id="UP000637769"/>
    </source>
</evidence>
<organism evidence="1 2">
    <name type="scientific">Asaia siamensis</name>
    <dbReference type="NCBI Taxonomy" id="110479"/>
    <lineage>
        <taxon>Bacteria</taxon>
        <taxon>Pseudomonadati</taxon>
        <taxon>Pseudomonadota</taxon>
        <taxon>Alphaproteobacteria</taxon>
        <taxon>Acetobacterales</taxon>
        <taxon>Acetobacteraceae</taxon>
        <taxon>Asaia</taxon>
    </lineage>
</organism>
<comment type="caution">
    <text evidence="1">The sequence shown here is derived from an EMBL/GenBank/DDBJ whole genome shotgun (WGS) entry which is preliminary data.</text>
</comment>
<name>A0ABQ1L9A0_9PROT</name>
<evidence type="ECO:0000313" key="1">
    <source>
        <dbReference type="EMBL" id="GGC21299.1"/>
    </source>
</evidence>
<proteinExistence type="predicted"/>
<sequence>MSHQAIAVQAEKQGALAMGKAWLREQSVRKSARVRRLIRKRIAN</sequence>